<gene>
    <name evidence="2" type="ORF">ABIF63_003572</name>
</gene>
<sequence>MAGNTIDKLKDAKASPGDQVSRKRRLVKGPEEFQNIRRDRPNRK</sequence>
<feature type="compositionally biased region" description="Basic and acidic residues" evidence="1">
    <location>
        <begin position="28"/>
        <end position="44"/>
    </location>
</feature>
<dbReference type="EMBL" id="JBEPTQ010000002">
    <property type="protein sequence ID" value="MET4719466.1"/>
    <property type="molecule type" value="Genomic_DNA"/>
</dbReference>
<protein>
    <submittedName>
        <fullName evidence="2">Uncharacterized protein</fullName>
    </submittedName>
</protein>
<evidence type="ECO:0000313" key="3">
    <source>
        <dbReference type="Proteomes" id="UP001549291"/>
    </source>
</evidence>
<evidence type="ECO:0000313" key="2">
    <source>
        <dbReference type="EMBL" id="MET4719466.1"/>
    </source>
</evidence>
<organism evidence="2 3">
    <name type="scientific">Bradyrhizobium japonicum</name>
    <dbReference type="NCBI Taxonomy" id="375"/>
    <lineage>
        <taxon>Bacteria</taxon>
        <taxon>Pseudomonadati</taxon>
        <taxon>Pseudomonadota</taxon>
        <taxon>Alphaproteobacteria</taxon>
        <taxon>Hyphomicrobiales</taxon>
        <taxon>Nitrobacteraceae</taxon>
        <taxon>Bradyrhizobium</taxon>
    </lineage>
</organism>
<dbReference type="Proteomes" id="UP001549291">
    <property type="component" value="Unassembled WGS sequence"/>
</dbReference>
<accession>A0ABV2RRF0</accession>
<feature type="region of interest" description="Disordered" evidence="1">
    <location>
        <begin position="1"/>
        <end position="44"/>
    </location>
</feature>
<comment type="caution">
    <text evidence="2">The sequence shown here is derived from an EMBL/GenBank/DDBJ whole genome shotgun (WGS) entry which is preliminary data.</text>
</comment>
<keyword evidence="3" id="KW-1185">Reference proteome</keyword>
<name>A0ABV2RRF0_BRAJP</name>
<evidence type="ECO:0000256" key="1">
    <source>
        <dbReference type="SAM" id="MobiDB-lite"/>
    </source>
</evidence>
<reference evidence="2 3" key="1">
    <citation type="submission" date="2024-06" db="EMBL/GenBank/DDBJ databases">
        <title>Genomic Encyclopedia of Type Strains, Phase V (KMG-V): Genome sequencing to study the core and pangenomes of soil and plant-associated prokaryotes.</title>
        <authorList>
            <person name="Whitman W."/>
        </authorList>
    </citation>
    <scope>NUCLEOTIDE SEQUENCE [LARGE SCALE GENOMIC DNA]</scope>
    <source>
        <strain evidence="2 3">USDA 160</strain>
    </source>
</reference>
<proteinExistence type="predicted"/>